<geneLocation type="plasmid" evidence="2 3">
    <name>AZO_p4</name>
</geneLocation>
<dbReference type="Pfam" id="PF18743">
    <property type="entry name" value="AHJR-like"/>
    <property type="match status" value="1"/>
</dbReference>
<reference evidence="3" key="1">
    <citation type="journal article" date="2011" name="PLoS Genet.">
        <title>Azospirillum genomes reveal transition of bacteria from aquatic to terrestrial environments.</title>
        <authorList>
            <person name="Wisniewski-Dye F."/>
            <person name="Borziak K."/>
            <person name="Khalsa-Moyers G."/>
            <person name="Alexandre G."/>
            <person name="Sukharnikov L.O."/>
            <person name="Wuichet K."/>
            <person name="Hurst G.B."/>
            <person name="McDonald W.H."/>
            <person name="Robertson J.S."/>
            <person name="Barbe V."/>
            <person name="Calteau A."/>
            <person name="Rouy Z."/>
            <person name="Mangenot S."/>
            <person name="Prigent-Combaret C."/>
            <person name="Normand P."/>
            <person name="Boyer M."/>
            <person name="Siguier P."/>
            <person name="Dessaux Y."/>
            <person name="Elmerich C."/>
            <person name="Condemine G."/>
            <person name="Krishnen G."/>
            <person name="Kennedy I."/>
            <person name="Paterson A.H."/>
            <person name="Gonzalez V."/>
            <person name="Mavingui P."/>
            <person name="Zhulin I.B."/>
        </authorList>
    </citation>
    <scope>NUCLEOTIDE SEQUENCE [LARGE SCALE GENOMIC DNA]</scope>
    <source>
        <strain evidence="3">4B</strain>
    </source>
</reference>
<dbReference type="Proteomes" id="UP000005667">
    <property type="component" value="Plasmid AZO_p4"/>
</dbReference>
<keyword evidence="3" id="KW-1185">Reference proteome</keyword>
<dbReference type="HOGENOM" id="CLU_1243234_0_0_5"/>
<protein>
    <recommendedName>
        <fullName evidence="1">REase AHJR-like domain-containing protein</fullName>
    </recommendedName>
</protein>
<organism evidence="2 3">
    <name type="scientific">Azospirillum lipoferum (strain 4B)</name>
    <dbReference type="NCBI Taxonomy" id="862719"/>
    <lineage>
        <taxon>Bacteria</taxon>
        <taxon>Pseudomonadati</taxon>
        <taxon>Pseudomonadota</taxon>
        <taxon>Alphaproteobacteria</taxon>
        <taxon>Rhodospirillales</taxon>
        <taxon>Azospirillaceae</taxon>
        <taxon>Azospirillum</taxon>
    </lineage>
</organism>
<evidence type="ECO:0000259" key="1">
    <source>
        <dbReference type="Pfam" id="PF18743"/>
    </source>
</evidence>
<dbReference type="OrthoDB" id="8220232at2"/>
<gene>
    <name evidence="2" type="ordered locus">AZOLI_p40378</name>
</gene>
<dbReference type="KEGG" id="ali:AZOLI_p40378"/>
<accession>G7ZG60</accession>
<name>G7ZG60_AZOL4</name>
<feature type="domain" description="REase AHJR-like" evidence="1">
    <location>
        <begin position="9"/>
        <end position="127"/>
    </location>
</feature>
<dbReference type="InterPro" id="IPR040902">
    <property type="entry name" value="AHJR-like"/>
</dbReference>
<evidence type="ECO:0000313" key="2">
    <source>
        <dbReference type="EMBL" id="CBS90763.1"/>
    </source>
</evidence>
<dbReference type="AlphaFoldDB" id="G7ZG60"/>
<dbReference type="RefSeq" id="WP_014189612.1">
    <property type="nucleotide sequence ID" value="NC_016587.1"/>
</dbReference>
<evidence type="ECO:0000313" key="3">
    <source>
        <dbReference type="Proteomes" id="UP000005667"/>
    </source>
</evidence>
<sequence length="222" mass="24413">MSMPAHAWSEETEAEFLEGLRARYEAEGYTFTIAPESSLLPPFLGSYIPDALARKPGQNIAIEVKRHPTRPADWQLQDIRRLFDGHPDWQLSVVHRAAASGQAVVVPTAPPAAIRRRLEETRALSALGHRRPAFVMAWALLEAAVQLVGEAERKPNSAHTPGSLIQTLAMNGYIAPATERRMRELTGLRNRIVHGDIEAEPAFGDVEAILSAVEEVLDTNAT</sequence>
<dbReference type="EMBL" id="FQ311872">
    <property type="protein sequence ID" value="CBS90763.1"/>
    <property type="molecule type" value="Genomic_DNA"/>
</dbReference>
<proteinExistence type="predicted"/>
<keyword evidence="2" id="KW-0614">Plasmid</keyword>